<dbReference type="AlphaFoldDB" id="A0A2S8FUS5"/>
<proteinExistence type="predicted"/>
<protein>
    <submittedName>
        <fullName evidence="2">Amidohydrolase</fullName>
    </submittedName>
</protein>
<gene>
    <name evidence="2" type="ORF">C5Y98_13250</name>
</gene>
<dbReference type="InterPro" id="IPR032466">
    <property type="entry name" value="Metal_Hydrolase"/>
</dbReference>
<dbReference type="GO" id="GO:0016787">
    <property type="term" value="F:hydrolase activity"/>
    <property type="evidence" value="ECO:0007669"/>
    <property type="project" value="UniProtKB-KW"/>
</dbReference>
<dbReference type="SUPFAM" id="SSF51556">
    <property type="entry name" value="Metallo-dependent hydrolases"/>
    <property type="match status" value="1"/>
</dbReference>
<dbReference type="OrthoDB" id="8244441at2"/>
<accession>A0A2S8FUS5</accession>
<feature type="domain" description="Amidohydrolase-related" evidence="1">
    <location>
        <begin position="205"/>
        <end position="371"/>
    </location>
</feature>
<keyword evidence="2" id="KW-0378">Hydrolase</keyword>
<dbReference type="Pfam" id="PF04909">
    <property type="entry name" value="Amidohydro_2"/>
    <property type="match status" value="1"/>
</dbReference>
<evidence type="ECO:0000259" key="1">
    <source>
        <dbReference type="Pfam" id="PF04909"/>
    </source>
</evidence>
<dbReference type="PANTHER" id="PTHR43383:SF2">
    <property type="entry name" value="AMIDOHYDROLASE 2 FAMILY PROTEIN"/>
    <property type="match status" value="1"/>
</dbReference>
<comment type="caution">
    <text evidence="2">The sequence shown here is derived from an EMBL/GenBank/DDBJ whole genome shotgun (WGS) entry which is preliminary data.</text>
</comment>
<dbReference type="EMBL" id="PUIB01000014">
    <property type="protein sequence ID" value="PQO35604.1"/>
    <property type="molecule type" value="Genomic_DNA"/>
</dbReference>
<evidence type="ECO:0000313" key="2">
    <source>
        <dbReference type="EMBL" id="PQO35604.1"/>
    </source>
</evidence>
<name>A0A2S8FUS5_9BACT</name>
<evidence type="ECO:0000313" key="3">
    <source>
        <dbReference type="Proteomes" id="UP000239388"/>
    </source>
</evidence>
<organism evidence="2 3">
    <name type="scientific">Blastopirellula marina</name>
    <dbReference type="NCBI Taxonomy" id="124"/>
    <lineage>
        <taxon>Bacteria</taxon>
        <taxon>Pseudomonadati</taxon>
        <taxon>Planctomycetota</taxon>
        <taxon>Planctomycetia</taxon>
        <taxon>Pirellulales</taxon>
        <taxon>Pirellulaceae</taxon>
        <taxon>Blastopirellula</taxon>
    </lineage>
</organism>
<dbReference type="Gene3D" id="3.20.20.140">
    <property type="entry name" value="Metal-dependent hydrolases"/>
    <property type="match status" value="1"/>
</dbReference>
<dbReference type="RefSeq" id="WP_105354732.1">
    <property type="nucleotide sequence ID" value="NZ_PUIB01000014.1"/>
</dbReference>
<dbReference type="PANTHER" id="PTHR43383">
    <property type="entry name" value="NODULIN 6"/>
    <property type="match status" value="1"/>
</dbReference>
<sequence>MDLTAIPALDQHAHNLLKPEAAKETPFRAAFTEGHDPDVIAQHAQHSFFFRRILREIGAFLGCEPNEPTILARRDELGLEGLTRRCFTAANLEGVLIDDGLTPAAILPLDWHRQFLPVHRLLRLEVLAEDLVGASKSFGDFLEQFRAAIDPPPAEVVGLKSIIAYRSGLDVQATTREDAQAKFDAWKAAAHNGRPRLVDKTLLDFLLGQGLELAARHQLPVQFHTGFGDPDLDLRLANPLHLRPLLEDRRYRDAPFVLLHASYPFAREAGYLASVYPHVYLDMGLAVPYLSVSGMGRAVRELLELAPFSKLTYSSDAHMIPELYYLGAKWGRAILGTVLEEAVRDSDLTAAEADEVAEAVLRGNARSLYRLGDS</sequence>
<dbReference type="InterPro" id="IPR006680">
    <property type="entry name" value="Amidohydro-rel"/>
</dbReference>
<dbReference type="Proteomes" id="UP000239388">
    <property type="component" value="Unassembled WGS sequence"/>
</dbReference>
<reference evidence="2 3" key="1">
    <citation type="submission" date="2018-02" db="EMBL/GenBank/DDBJ databases">
        <title>Comparative genomes isolates from brazilian mangrove.</title>
        <authorList>
            <person name="Araujo J.E."/>
            <person name="Taketani R.G."/>
            <person name="Silva M.C.P."/>
            <person name="Loureco M.V."/>
            <person name="Andreote F.D."/>
        </authorList>
    </citation>
    <scope>NUCLEOTIDE SEQUENCE [LARGE SCALE GENOMIC DNA]</scope>
    <source>
        <strain evidence="2 3">NAP PRIS-MGV</strain>
    </source>
</reference>